<feature type="non-terminal residue" evidence="2">
    <location>
        <position position="1"/>
    </location>
</feature>
<keyword evidence="1" id="KW-0812">Transmembrane</keyword>
<keyword evidence="1" id="KW-0472">Membrane</keyword>
<feature type="transmembrane region" description="Helical" evidence="1">
    <location>
        <begin position="70"/>
        <end position="93"/>
    </location>
</feature>
<dbReference type="EMBL" id="JPDN02000054">
    <property type="protein sequence ID" value="PON21147.1"/>
    <property type="molecule type" value="Genomic_DNA"/>
</dbReference>
<evidence type="ECO:0000313" key="2">
    <source>
        <dbReference type="EMBL" id="PON21147.1"/>
    </source>
</evidence>
<sequence>KSAAAHAAPLSSSSLRFFFPLPFFLSTTSFASRPTRASRLNRPITASLLSSIIAFLDSSIASAPPQQFRFAIISWGLCFLSLSPSCTLGWASLRATSSPTSRTGNFPPRPTKPSLRTRLCRICRFTGSDTP</sequence>
<name>A0A2P4ZA39_9HYPO</name>
<evidence type="ECO:0000256" key="1">
    <source>
        <dbReference type="SAM" id="Phobius"/>
    </source>
</evidence>
<proteinExistence type="predicted"/>
<feature type="transmembrane region" description="Helical" evidence="1">
    <location>
        <begin position="15"/>
        <end position="32"/>
    </location>
</feature>
<protein>
    <submittedName>
        <fullName evidence="2">Uncharacterized protein</fullName>
    </submittedName>
</protein>
<evidence type="ECO:0000313" key="3">
    <source>
        <dbReference type="Proteomes" id="UP000054821"/>
    </source>
</evidence>
<feature type="transmembrane region" description="Helical" evidence="1">
    <location>
        <begin position="44"/>
        <end position="64"/>
    </location>
</feature>
<reference evidence="2 3" key="1">
    <citation type="journal article" date="2016" name="Genome Announc.">
        <title>Draft Whole-Genome Sequence of Trichoderma gamsii T6085, a Promising Biocontrol Agent of Fusarium Head Blight on Wheat.</title>
        <authorList>
            <person name="Baroncelli R."/>
            <person name="Zapparata A."/>
            <person name="Piaggeschi G."/>
            <person name="Sarrocco S."/>
            <person name="Vannacci G."/>
        </authorList>
    </citation>
    <scope>NUCLEOTIDE SEQUENCE [LARGE SCALE GENOMIC DNA]</scope>
    <source>
        <strain evidence="2 3">T6085</strain>
    </source>
</reference>
<keyword evidence="3" id="KW-1185">Reference proteome</keyword>
<dbReference type="Proteomes" id="UP000054821">
    <property type="component" value="Unassembled WGS sequence"/>
</dbReference>
<comment type="caution">
    <text evidence="2">The sequence shown here is derived from an EMBL/GenBank/DDBJ whole genome shotgun (WGS) entry which is preliminary data.</text>
</comment>
<gene>
    <name evidence="2" type="ORF">TGAM01_v209995</name>
</gene>
<dbReference type="RefSeq" id="XP_024404569.1">
    <property type="nucleotide sequence ID" value="XM_024550693.1"/>
</dbReference>
<organism evidence="2 3">
    <name type="scientific">Trichoderma gamsii</name>
    <dbReference type="NCBI Taxonomy" id="398673"/>
    <lineage>
        <taxon>Eukaryota</taxon>
        <taxon>Fungi</taxon>
        <taxon>Dikarya</taxon>
        <taxon>Ascomycota</taxon>
        <taxon>Pezizomycotina</taxon>
        <taxon>Sordariomycetes</taxon>
        <taxon>Hypocreomycetidae</taxon>
        <taxon>Hypocreales</taxon>
        <taxon>Hypocreaceae</taxon>
        <taxon>Trichoderma</taxon>
    </lineage>
</organism>
<accession>A0A2P4ZA39</accession>
<keyword evidence="1" id="KW-1133">Transmembrane helix</keyword>
<dbReference type="GeneID" id="36347884"/>
<dbReference type="AlphaFoldDB" id="A0A2P4ZA39"/>